<dbReference type="OrthoDB" id="7825696at2759"/>
<name>A0A0Q9WUQ3_DROWI</name>
<dbReference type="KEGG" id="dwi:26530269"/>
<accession>A0A0Q9WUQ3</accession>
<dbReference type="Pfam" id="PF01709">
    <property type="entry name" value="Transcrip_reg"/>
    <property type="match status" value="1"/>
</dbReference>
<feature type="compositionally biased region" description="Polar residues" evidence="1">
    <location>
        <begin position="13"/>
        <end position="25"/>
    </location>
</feature>
<dbReference type="GO" id="GO:0005739">
    <property type="term" value="C:mitochondrion"/>
    <property type="evidence" value="ECO:0007669"/>
    <property type="project" value="TreeGrafter"/>
</dbReference>
<dbReference type="GO" id="GO:0008157">
    <property type="term" value="F:protein phosphatase 1 binding"/>
    <property type="evidence" value="ECO:0007669"/>
    <property type="project" value="EnsemblMetazoa"/>
</dbReference>
<dbReference type="InterPro" id="IPR002876">
    <property type="entry name" value="Transcrip_reg_TACO1-like"/>
</dbReference>
<keyword evidence="4" id="KW-1185">Reference proteome</keyword>
<dbReference type="EMBL" id="CH964272">
    <property type="protein sequence ID" value="KRF99893.1"/>
    <property type="molecule type" value="Genomic_DNA"/>
</dbReference>
<evidence type="ECO:0000313" key="4">
    <source>
        <dbReference type="Proteomes" id="UP000007798"/>
    </source>
</evidence>
<evidence type="ECO:0000256" key="1">
    <source>
        <dbReference type="SAM" id="MobiDB-lite"/>
    </source>
</evidence>
<dbReference type="PANTHER" id="PTHR12532:SF0">
    <property type="entry name" value="TRANSLATIONAL ACTIVATOR OF CYTOCHROME C OXIDASE 1"/>
    <property type="match status" value="1"/>
</dbReference>
<dbReference type="InterPro" id="IPR048300">
    <property type="entry name" value="TACO1_YebC-like_2nd/3rd_dom"/>
</dbReference>
<organism evidence="3 4">
    <name type="scientific">Drosophila willistoni</name>
    <name type="common">Fruit fly</name>
    <dbReference type="NCBI Taxonomy" id="7260"/>
    <lineage>
        <taxon>Eukaryota</taxon>
        <taxon>Metazoa</taxon>
        <taxon>Ecdysozoa</taxon>
        <taxon>Arthropoda</taxon>
        <taxon>Hexapoda</taxon>
        <taxon>Insecta</taxon>
        <taxon>Pterygota</taxon>
        <taxon>Neoptera</taxon>
        <taxon>Endopterygota</taxon>
        <taxon>Diptera</taxon>
        <taxon>Brachycera</taxon>
        <taxon>Muscomorpha</taxon>
        <taxon>Ephydroidea</taxon>
        <taxon>Drosophilidae</taxon>
        <taxon>Drosophila</taxon>
        <taxon>Sophophora</taxon>
    </lineage>
</organism>
<evidence type="ECO:0000313" key="3">
    <source>
        <dbReference type="EMBL" id="KRF99893.1"/>
    </source>
</evidence>
<dbReference type="PANTHER" id="PTHR12532">
    <property type="entry name" value="TRANSLATIONAL ACTIVATOR OF CYTOCHROME C OXIDASE 1"/>
    <property type="match status" value="1"/>
</dbReference>
<dbReference type="FunCoup" id="A0A0Q9WUQ3">
    <property type="interactions" value="4"/>
</dbReference>
<dbReference type="InterPro" id="IPR026564">
    <property type="entry name" value="Transcrip_reg_TACO1-like_dom3"/>
</dbReference>
<feature type="compositionally biased region" description="Basic and acidic residues" evidence="1">
    <location>
        <begin position="31"/>
        <end position="47"/>
    </location>
</feature>
<evidence type="ECO:0000259" key="2">
    <source>
        <dbReference type="Pfam" id="PF01709"/>
    </source>
</evidence>
<feature type="region of interest" description="Disordered" evidence="1">
    <location>
        <begin position="1"/>
        <end position="47"/>
    </location>
</feature>
<dbReference type="STRING" id="7260.A0A0Q9WUQ3"/>
<dbReference type="SMR" id="A0A0Q9WUQ3"/>
<dbReference type="AlphaFoldDB" id="A0A0Q9WUQ3"/>
<dbReference type="InterPro" id="IPR029072">
    <property type="entry name" value="YebC-like"/>
</dbReference>
<sequence>MSKNKEVPHLKASLTSYRQRSTLAKSPSMKLPKDKRNGLDPLSDEEKPATVPAIKKFVHWDLPLGFSSSPVVVKHSNSKLKSSSQQKIIFVHKPTTKPQFEIESESESKNSVEKKLAHELRMAVHHGGGSCNPEENLLLRAKLSPLQLPYSLVQRILRECELSERNQATHFLFIDCNVQQVSLVCKVRTDNLNETKERLLNVLHAHRASFSHRKLFKEFGLIDAFLPNHTPLNFEDFAQTLQTDALWCKALSAEITNDANGSVRFRCKSNDTSEVVAKLKDCGYKIIHAEQGYCPKGDLVKLTHSKLKRYEEFLKALHNDPDVVHIYDNLQTPKR</sequence>
<protein>
    <recommendedName>
        <fullName evidence="2">TACO1/YebC-like second and third domain-containing protein</fullName>
    </recommendedName>
</protein>
<gene>
    <name evidence="3" type="primary">Dwil\GK28267</name>
    <name evidence="3" type="ORF">Dwil_GK28267</name>
</gene>
<dbReference type="InParanoid" id="A0A0Q9WUQ3"/>
<dbReference type="Proteomes" id="UP000007798">
    <property type="component" value="Unassembled WGS sequence"/>
</dbReference>
<dbReference type="Gene3D" id="3.30.70.980">
    <property type="match status" value="2"/>
</dbReference>
<proteinExistence type="predicted"/>
<feature type="domain" description="TACO1/YebC-like second and third" evidence="2">
    <location>
        <begin position="179"/>
        <end position="330"/>
    </location>
</feature>
<dbReference type="SUPFAM" id="SSF75625">
    <property type="entry name" value="YebC-like"/>
    <property type="match status" value="1"/>
</dbReference>
<reference evidence="3 4" key="1">
    <citation type="journal article" date="2007" name="Nature">
        <title>Evolution of genes and genomes on the Drosophila phylogeny.</title>
        <authorList>
            <consortium name="Drosophila 12 Genomes Consortium"/>
            <person name="Clark A.G."/>
            <person name="Eisen M.B."/>
            <person name="Smith D.R."/>
            <person name="Bergman C.M."/>
            <person name="Oliver B."/>
            <person name="Markow T.A."/>
            <person name="Kaufman T.C."/>
            <person name="Kellis M."/>
            <person name="Gelbart W."/>
            <person name="Iyer V.N."/>
            <person name="Pollard D.A."/>
            <person name="Sackton T.B."/>
            <person name="Larracuente A.M."/>
            <person name="Singh N.D."/>
            <person name="Abad J.P."/>
            <person name="Abt D.N."/>
            <person name="Adryan B."/>
            <person name="Aguade M."/>
            <person name="Akashi H."/>
            <person name="Anderson W.W."/>
            <person name="Aquadro C.F."/>
            <person name="Ardell D.H."/>
            <person name="Arguello R."/>
            <person name="Artieri C.G."/>
            <person name="Barbash D.A."/>
            <person name="Barker D."/>
            <person name="Barsanti P."/>
            <person name="Batterham P."/>
            <person name="Batzoglou S."/>
            <person name="Begun D."/>
            <person name="Bhutkar A."/>
            <person name="Blanco E."/>
            <person name="Bosak S.A."/>
            <person name="Bradley R.K."/>
            <person name="Brand A.D."/>
            <person name="Brent M.R."/>
            <person name="Brooks A.N."/>
            <person name="Brown R.H."/>
            <person name="Butlin R.K."/>
            <person name="Caggese C."/>
            <person name="Calvi B.R."/>
            <person name="Bernardo de Carvalho A."/>
            <person name="Caspi A."/>
            <person name="Castrezana S."/>
            <person name="Celniker S.E."/>
            <person name="Chang J.L."/>
            <person name="Chapple C."/>
            <person name="Chatterji S."/>
            <person name="Chinwalla A."/>
            <person name="Civetta A."/>
            <person name="Clifton S.W."/>
            <person name="Comeron J.M."/>
            <person name="Costello J.C."/>
            <person name="Coyne J.A."/>
            <person name="Daub J."/>
            <person name="David R.G."/>
            <person name="Delcher A.L."/>
            <person name="Delehaunty K."/>
            <person name="Do C.B."/>
            <person name="Ebling H."/>
            <person name="Edwards K."/>
            <person name="Eickbush T."/>
            <person name="Evans J.D."/>
            <person name="Filipski A."/>
            <person name="Findeiss S."/>
            <person name="Freyhult E."/>
            <person name="Fulton L."/>
            <person name="Fulton R."/>
            <person name="Garcia A.C."/>
            <person name="Gardiner A."/>
            <person name="Garfield D.A."/>
            <person name="Garvin B.E."/>
            <person name="Gibson G."/>
            <person name="Gilbert D."/>
            <person name="Gnerre S."/>
            <person name="Godfrey J."/>
            <person name="Good R."/>
            <person name="Gotea V."/>
            <person name="Gravely B."/>
            <person name="Greenberg A.J."/>
            <person name="Griffiths-Jones S."/>
            <person name="Gross S."/>
            <person name="Guigo R."/>
            <person name="Gustafson E.A."/>
            <person name="Haerty W."/>
            <person name="Hahn M.W."/>
            <person name="Halligan D.L."/>
            <person name="Halpern A.L."/>
            <person name="Halter G.M."/>
            <person name="Han M.V."/>
            <person name="Heger A."/>
            <person name="Hillier L."/>
            <person name="Hinrichs A.S."/>
            <person name="Holmes I."/>
            <person name="Hoskins R.A."/>
            <person name="Hubisz M.J."/>
            <person name="Hultmark D."/>
            <person name="Huntley M.A."/>
            <person name="Jaffe D.B."/>
            <person name="Jagadeeshan S."/>
            <person name="Jeck W.R."/>
            <person name="Johnson J."/>
            <person name="Jones C.D."/>
            <person name="Jordan W.C."/>
            <person name="Karpen G.H."/>
            <person name="Kataoka E."/>
            <person name="Keightley P.D."/>
            <person name="Kheradpour P."/>
            <person name="Kirkness E.F."/>
            <person name="Koerich L.B."/>
            <person name="Kristiansen K."/>
            <person name="Kudrna D."/>
            <person name="Kulathinal R.J."/>
            <person name="Kumar S."/>
            <person name="Kwok R."/>
            <person name="Lander E."/>
            <person name="Langley C.H."/>
            <person name="Lapoint R."/>
            <person name="Lazzaro B.P."/>
            <person name="Lee S.J."/>
            <person name="Levesque L."/>
            <person name="Li R."/>
            <person name="Lin C.F."/>
            <person name="Lin M.F."/>
            <person name="Lindblad-Toh K."/>
            <person name="Llopart A."/>
            <person name="Long M."/>
            <person name="Low L."/>
            <person name="Lozovsky E."/>
            <person name="Lu J."/>
            <person name="Luo M."/>
            <person name="Machado C.A."/>
            <person name="Makalowski W."/>
            <person name="Marzo M."/>
            <person name="Matsuda M."/>
            <person name="Matzkin L."/>
            <person name="McAllister B."/>
            <person name="McBride C.S."/>
            <person name="McKernan B."/>
            <person name="McKernan K."/>
            <person name="Mendez-Lago M."/>
            <person name="Minx P."/>
            <person name="Mollenhauer M.U."/>
            <person name="Montooth K."/>
            <person name="Mount S.M."/>
            <person name="Mu X."/>
            <person name="Myers E."/>
            <person name="Negre B."/>
            <person name="Newfeld S."/>
            <person name="Nielsen R."/>
            <person name="Noor M.A."/>
            <person name="O'Grady P."/>
            <person name="Pachter L."/>
            <person name="Papaceit M."/>
            <person name="Parisi M.J."/>
            <person name="Parisi M."/>
            <person name="Parts L."/>
            <person name="Pedersen J.S."/>
            <person name="Pesole G."/>
            <person name="Phillippy A.M."/>
            <person name="Ponting C.P."/>
            <person name="Pop M."/>
            <person name="Porcelli D."/>
            <person name="Powell J.R."/>
            <person name="Prohaska S."/>
            <person name="Pruitt K."/>
            <person name="Puig M."/>
            <person name="Quesneville H."/>
            <person name="Ram K.R."/>
            <person name="Rand D."/>
            <person name="Rasmussen M.D."/>
            <person name="Reed L.K."/>
            <person name="Reenan R."/>
            <person name="Reily A."/>
            <person name="Remington K.A."/>
            <person name="Rieger T.T."/>
            <person name="Ritchie M.G."/>
            <person name="Robin C."/>
            <person name="Rogers Y.H."/>
            <person name="Rohde C."/>
            <person name="Rozas J."/>
            <person name="Rubenfield M.J."/>
            <person name="Ruiz A."/>
            <person name="Russo S."/>
            <person name="Salzberg S.L."/>
            <person name="Sanchez-Gracia A."/>
            <person name="Saranga D.J."/>
            <person name="Sato H."/>
            <person name="Schaeffer S.W."/>
            <person name="Schatz M.C."/>
            <person name="Schlenke T."/>
            <person name="Schwartz R."/>
            <person name="Segarra C."/>
            <person name="Singh R.S."/>
            <person name="Sirot L."/>
            <person name="Sirota M."/>
            <person name="Sisneros N.B."/>
            <person name="Smith C.D."/>
            <person name="Smith T.F."/>
            <person name="Spieth J."/>
            <person name="Stage D.E."/>
            <person name="Stark A."/>
            <person name="Stephan W."/>
            <person name="Strausberg R.L."/>
            <person name="Strempel S."/>
            <person name="Sturgill D."/>
            <person name="Sutton G."/>
            <person name="Sutton G.G."/>
            <person name="Tao W."/>
            <person name="Teichmann S."/>
            <person name="Tobari Y.N."/>
            <person name="Tomimura Y."/>
            <person name="Tsolas J.M."/>
            <person name="Valente V.L."/>
            <person name="Venter E."/>
            <person name="Venter J.C."/>
            <person name="Vicario S."/>
            <person name="Vieira F.G."/>
            <person name="Vilella A.J."/>
            <person name="Villasante A."/>
            <person name="Walenz B."/>
            <person name="Wang J."/>
            <person name="Wasserman M."/>
            <person name="Watts T."/>
            <person name="Wilson D."/>
            <person name="Wilson R.K."/>
            <person name="Wing R.A."/>
            <person name="Wolfner M.F."/>
            <person name="Wong A."/>
            <person name="Wong G.K."/>
            <person name="Wu C.I."/>
            <person name="Wu G."/>
            <person name="Yamamoto D."/>
            <person name="Yang H.P."/>
            <person name="Yang S.P."/>
            <person name="Yorke J.A."/>
            <person name="Yoshida K."/>
            <person name="Zdobnov E."/>
            <person name="Zhang P."/>
            <person name="Zhang Y."/>
            <person name="Zimin A.V."/>
            <person name="Baldwin J."/>
            <person name="Abdouelleil A."/>
            <person name="Abdulkadir J."/>
            <person name="Abebe A."/>
            <person name="Abera B."/>
            <person name="Abreu J."/>
            <person name="Acer S.C."/>
            <person name="Aftuck L."/>
            <person name="Alexander A."/>
            <person name="An P."/>
            <person name="Anderson E."/>
            <person name="Anderson S."/>
            <person name="Arachi H."/>
            <person name="Azer M."/>
            <person name="Bachantsang P."/>
            <person name="Barry A."/>
            <person name="Bayul T."/>
            <person name="Berlin A."/>
            <person name="Bessette D."/>
            <person name="Bloom T."/>
            <person name="Blye J."/>
            <person name="Boguslavskiy L."/>
            <person name="Bonnet C."/>
            <person name="Boukhgalter B."/>
            <person name="Bourzgui I."/>
            <person name="Brown A."/>
            <person name="Cahill P."/>
            <person name="Channer S."/>
            <person name="Cheshatsang Y."/>
            <person name="Chuda L."/>
            <person name="Citroen M."/>
            <person name="Collymore A."/>
            <person name="Cooke P."/>
            <person name="Costello M."/>
            <person name="D'Aco K."/>
            <person name="Daza R."/>
            <person name="De Haan G."/>
            <person name="DeGray S."/>
            <person name="DeMaso C."/>
            <person name="Dhargay N."/>
            <person name="Dooley K."/>
            <person name="Dooley E."/>
            <person name="Doricent M."/>
            <person name="Dorje P."/>
            <person name="Dorjee K."/>
            <person name="Dupes A."/>
            <person name="Elong R."/>
            <person name="Falk J."/>
            <person name="Farina A."/>
            <person name="Faro S."/>
            <person name="Ferguson D."/>
            <person name="Fisher S."/>
            <person name="Foley C.D."/>
            <person name="Franke A."/>
            <person name="Friedrich D."/>
            <person name="Gadbois L."/>
            <person name="Gearin G."/>
            <person name="Gearin C.R."/>
            <person name="Giannoukos G."/>
            <person name="Goode T."/>
            <person name="Graham J."/>
            <person name="Grandbois E."/>
            <person name="Grewal S."/>
            <person name="Gyaltsen K."/>
            <person name="Hafez N."/>
            <person name="Hagos B."/>
            <person name="Hall J."/>
            <person name="Henson C."/>
            <person name="Hollinger A."/>
            <person name="Honan T."/>
            <person name="Huard M.D."/>
            <person name="Hughes L."/>
            <person name="Hurhula B."/>
            <person name="Husby M.E."/>
            <person name="Kamat A."/>
            <person name="Kanga B."/>
            <person name="Kashin S."/>
            <person name="Khazanovich D."/>
            <person name="Kisner P."/>
            <person name="Lance K."/>
            <person name="Lara M."/>
            <person name="Lee W."/>
            <person name="Lennon N."/>
            <person name="Letendre F."/>
            <person name="LeVine R."/>
            <person name="Lipovsky A."/>
            <person name="Liu X."/>
            <person name="Liu J."/>
            <person name="Liu S."/>
            <person name="Lokyitsang T."/>
            <person name="Lokyitsang Y."/>
            <person name="Lubonja R."/>
            <person name="Lui A."/>
            <person name="MacDonald P."/>
            <person name="Magnisalis V."/>
            <person name="Maru K."/>
            <person name="Matthews C."/>
            <person name="McCusker W."/>
            <person name="McDonough S."/>
            <person name="Mehta T."/>
            <person name="Meldrim J."/>
            <person name="Meneus L."/>
            <person name="Mihai O."/>
            <person name="Mihalev A."/>
            <person name="Mihova T."/>
            <person name="Mittelman R."/>
            <person name="Mlenga V."/>
            <person name="Montmayeur A."/>
            <person name="Mulrain L."/>
            <person name="Navidi A."/>
            <person name="Naylor J."/>
            <person name="Negash T."/>
            <person name="Nguyen T."/>
            <person name="Nguyen N."/>
            <person name="Nicol R."/>
            <person name="Norbu C."/>
            <person name="Norbu N."/>
            <person name="Novod N."/>
            <person name="O'Neill B."/>
            <person name="Osman S."/>
            <person name="Markiewicz E."/>
            <person name="Oyono O.L."/>
            <person name="Patti C."/>
            <person name="Phunkhang P."/>
            <person name="Pierre F."/>
            <person name="Priest M."/>
            <person name="Raghuraman S."/>
            <person name="Rege F."/>
            <person name="Reyes R."/>
            <person name="Rise C."/>
            <person name="Rogov P."/>
            <person name="Ross K."/>
            <person name="Ryan E."/>
            <person name="Settipalli S."/>
            <person name="Shea T."/>
            <person name="Sherpa N."/>
            <person name="Shi L."/>
            <person name="Shih D."/>
            <person name="Sparrow T."/>
            <person name="Spaulding J."/>
            <person name="Stalker J."/>
            <person name="Stange-Thomann N."/>
            <person name="Stavropoulos S."/>
            <person name="Stone C."/>
            <person name="Strader C."/>
            <person name="Tesfaye S."/>
            <person name="Thomson T."/>
            <person name="Thoulutsang Y."/>
            <person name="Thoulutsang D."/>
            <person name="Topham K."/>
            <person name="Topping I."/>
            <person name="Tsamla T."/>
            <person name="Vassiliev H."/>
            <person name="Vo A."/>
            <person name="Wangchuk T."/>
            <person name="Wangdi T."/>
            <person name="Weiand M."/>
            <person name="Wilkinson J."/>
            <person name="Wilson A."/>
            <person name="Yadav S."/>
            <person name="Young G."/>
            <person name="Yu Q."/>
            <person name="Zembek L."/>
            <person name="Zhong D."/>
            <person name="Zimmer A."/>
            <person name="Zwirko Z."/>
            <person name="Jaffe D.B."/>
            <person name="Alvarez P."/>
            <person name="Brockman W."/>
            <person name="Butler J."/>
            <person name="Chin C."/>
            <person name="Gnerre S."/>
            <person name="Grabherr M."/>
            <person name="Kleber M."/>
            <person name="Mauceli E."/>
            <person name="MacCallum I."/>
        </authorList>
    </citation>
    <scope>NUCLEOTIDE SEQUENCE [LARGE SCALE GENOMIC DNA]</scope>
    <source>
        <strain evidence="4">Tucson 14030-0811.24</strain>
    </source>
</reference>